<dbReference type="InterPro" id="IPR003156">
    <property type="entry name" value="DHHA1_dom"/>
</dbReference>
<name>A0A4R5N878_9LACO</name>
<evidence type="ECO:0000256" key="4">
    <source>
        <dbReference type="ARBA" id="ARBA00022801"/>
    </source>
</evidence>
<dbReference type="GO" id="GO:0008409">
    <property type="term" value="F:5'-3' exonuclease activity"/>
    <property type="evidence" value="ECO:0007669"/>
    <property type="project" value="InterPro"/>
</dbReference>
<dbReference type="NCBIfam" id="TIGR00644">
    <property type="entry name" value="recJ"/>
    <property type="match status" value="1"/>
</dbReference>
<dbReference type="PANTHER" id="PTHR30255">
    <property type="entry name" value="SINGLE-STRANDED-DNA-SPECIFIC EXONUCLEASE RECJ"/>
    <property type="match status" value="1"/>
</dbReference>
<evidence type="ECO:0000256" key="2">
    <source>
        <dbReference type="ARBA" id="ARBA00019841"/>
    </source>
</evidence>
<gene>
    <name evidence="10" type="ORF">C5L23_000435</name>
</gene>
<dbReference type="GO" id="GO:0006310">
    <property type="term" value="P:DNA recombination"/>
    <property type="evidence" value="ECO:0007669"/>
    <property type="project" value="InterPro"/>
</dbReference>
<dbReference type="GO" id="GO:0006281">
    <property type="term" value="P:DNA repair"/>
    <property type="evidence" value="ECO:0007669"/>
    <property type="project" value="InterPro"/>
</dbReference>
<organism evidence="10 11">
    <name type="scientific">Leuconostoc fallax</name>
    <dbReference type="NCBI Taxonomy" id="1251"/>
    <lineage>
        <taxon>Bacteria</taxon>
        <taxon>Bacillati</taxon>
        <taxon>Bacillota</taxon>
        <taxon>Bacilli</taxon>
        <taxon>Lactobacillales</taxon>
        <taxon>Lactobacillaceae</taxon>
        <taxon>Leuconostoc</taxon>
    </lineage>
</organism>
<protein>
    <recommendedName>
        <fullName evidence="2">Single-stranded-DNA-specific exonuclease RecJ</fullName>
    </recommendedName>
</protein>
<dbReference type="InterPro" id="IPR001667">
    <property type="entry name" value="DDH_dom"/>
</dbReference>
<comment type="caution">
    <text evidence="10">The sequence shown here is derived from an EMBL/GenBank/DDBJ whole genome shotgun (WGS) entry which is preliminary data.</text>
</comment>
<feature type="domain" description="Single-stranded-DNA-specific exonuclease RecJ C-terminal" evidence="8">
    <location>
        <begin position="574"/>
        <end position="654"/>
    </location>
</feature>
<dbReference type="STRING" id="907931.GCA_000165675_00898"/>
<dbReference type="Pfam" id="PF02272">
    <property type="entry name" value="DHHA1"/>
    <property type="match status" value="1"/>
</dbReference>
<dbReference type="Pfam" id="PF10141">
    <property type="entry name" value="ssDNA-exonuc_C"/>
    <property type="match status" value="1"/>
</dbReference>
<dbReference type="SUPFAM" id="SSF64182">
    <property type="entry name" value="DHH phosphoesterases"/>
    <property type="match status" value="1"/>
</dbReference>
<dbReference type="Gene3D" id="3.90.1640.30">
    <property type="match status" value="1"/>
</dbReference>
<dbReference type="AlphaFoldDB" id="A0A4R5N878"/>
<keyword evidence="11" id="KW-1185">Reference proteome</keyword>
<keyword evidence="3" id="KW-0540">Nuclease</keyword>
<feature type="domain" description="DDH" evidence="6">
    <location>
        <begin position="81"/>
        <end position="233"/>
    </location>
</feature>
<evidence type="ECO:0000259" key="9">
    <source>
        <dbReference type="Pfam" id="PF17768"/>
    </source>
</evidence>
<feature type="domain" description="RecJ OB" evidence="9">
    <location>
        <begin position="461"/>
        <end position="564"/>
    </location>
</feature>
<accession>A0A4R5N878</accession>
<dbReference type="Proteomes" id="UP000295681">
    <property type="component" value="Unassembled WGS sequence"/>
</dbReference>
<dbReference type="Pfam" id="PF17768">
    <property type="entry name" value="RecJ_OB"/>
    <property type="match status" value="1"/>
</dbReference>
<evidence type="ECO:0000259" key="6">
    <source>
        <dbReference type="Pfam" id="PF01368"/>
    </source>
</evidence>
<evidence type="ECO:0000259" key="8">
    <source>
        <dbReference type="Pfam" id="PF10141"/>
    </source>
</evidence>
<proteinExistence type="inferred from homology"/>
<evidence type="ECO:0000313" key="11">
    <source>
        <dbReference type="Proteomes" id="UP000295681"/>
    </source>
</evidence>
<dbReference type="RefSeq" id="WP_010007717.1">
    <property type="nucleotide sequence ID" value="NZ_JAGYGP010000001.1"/>
</dbReference>
<dbReference type="InterPro" id="IPR051673">
    <property type="entry name" value="SSDNA_exonuclease_RecJ"/>
</dbReference>
<keyword evidence="5" id="KW-0269">Exonuclease</keyword>
<dbReference type="InterPro" id="IPR038763">
    <property type="entry name" value="DHH_sf"/>
</dbReference>
<sequence length="658" mass="72468">MTQNNWKILPKPNPKVVDELASRLDISRLTATIVAQKGYTDAESAYQYLSPSIEQLHDPMLLHDMDKAVERLQDAAFGGEKIVIYGDYDLDGLTSTAVMYEALAILGADVSYYIPNRFNDGYGPNKAVYQKLIQDGAQLIVTVDNGVTGYDAVNCAKALGVDVIITDHHELAPTLPEAYAIVHPRHPEGHYPFNDLSGVGVAFKVAQALLSDGEAITDISQLPTEMLDLVAMGEIADMVSLTDENRVLVSLGLKQMNDSPRPGIQYLLKNAGQAKNQPVISETVSFKIAPRLNAVGRMGDASLGLDLLLSQDLDESKALAKEVEAINKQRQEVVEKVFSEAKSLALSPQYQNDKILLLSGENWHEGILGIVASRIVELTKKPTIILSQKDDILKGSGRSYGAFDLYQFMALFRDTYTTFGGHASAIGLSLSVTSLATLREKIKAKNSTITLVTKPIEVNLLLPSDTINNSTYESLTLLEPFGTDNQRPVFVFEEPKIMNATTMGNLKQHVKLSLANLQSDVEAVGFNHPDWVPVVTQSTNISFVATIGTNYFRGRQTLQLMMLDIKHVASNDDITVKQRFAMTYKYIMQHQSLNFAHHLPDVASQLGASVSDLKVVVQVFLELGFVKIDNGFVKIIENAPQKALSQSTTYLRYFNKVK</sequence>
<evidence type="ECO:0000256" key="1">
    <source>
        <dbReference type="ARBA" id="ARBA00005915"/>
    </source>
</evidence>
<evidence type="ECO:0000259" key="7">
    <source>
        <dbReference type="Pfam" id="PF02272"/>
    </source>
</evidence>
<dbReference type="Pfam" id="PF01368">
    <property type="entry name" value="DHH"/>
    <property type="match status" value="1"/>
</dbReference>
<dbReference type="EMBL" id="PUFI01000014">
    <property type="protein sequence ID" value="TDG68129.1"/>
    <property type="molecule type" value="Genomic_DNA"/>
</dbReference>
<reference evidence="10 11" key="1">
    <citation type="journal article" date="2019" name="Appl. Microbiol. Biotechnol.">
        <title>Uncovering carbohydrate metabolism through a genotype-phenotype association study of 56 lactic acid bacteria genomes.</title>
        <authorList>
            <person name="Buron-Moles G."/>
            <person name="Chailyan A."/>
            <person name="Dolejs I."/>
            <person name="Forster J."/>
            <person name="Miks M.H."/>
        </authorList>
    </citation>
    <scope>NUCLEOTIDE SEQUENCE [LARGE SCALE GENOMIC DNA]</scope>
    <source>
        <strain evidence="10 11">ATCC 700006</strain>
    </source>
</reference>
<dbReference type="InterPro" id="IPR018779">
    <property type="entry name" value="RecJ_C"/>
</dbReference>
<feature type="domain" description="DHHA1" evidence="7">
    <location>
        <begin position="353"/>
        <end position="444"/>
    </location>
</feature>
<comment type="similarity">
    <text evidence="1">Belongs to the RecJ family.</text>
</comment>
<evidence type="ECO:0000256" key="3">
    <source>
        <dbReference type="ARBA" id="ARBA00022722"/>
    </source>
</evidence>
<evidence type="ECO:0000256" key="5">
    <source>
        <dbReference type="ARBA" id="ARBA00022839"/>
    </source>
</evidence>
<evidence type="ECO:0000313" key="10">
    <source>
        <dbReference type="EMBL" id="TDG68129.1"/>
    </source>
</evidence>
<dbReference type="InterPro" id="IPR004610">
    <property type="entry name" value="RecJ"/>
</dbReference>
<dbReference type="Gene3D" id="3.10.310.30">
    <property type="match status" value="1"/>
</dbReference>
<dbReference type="InterPro" id="IPR041122">
    <property type="entry name" value="RecJ_OB"/>
</dbReference>
<dbReference type="PANTHER" id="PTHR30255:SF2">
    <property type="entry name" value="SINGLE-STRANDED-DNA-SPECIFIC EXONUCLEASE RECJ"/>
    <property type="match status" value="1"/>
</dbReference>
<dbReference type="GO" id="GO:0003676">
    <property type="term" value="F:nucleic acid binding"/>
    <property type="evidence" value="ECO:0007669"/>
    <property type="project" value="InterPro"/>
</dbReference>
<keyword evidence="4" id="KW-0378">Hydrolase</keyword>